<dbReference type="EMBL" id="GDJX01011056">
    <property type="protein sequence ID" value="JAT56880.1"/>
    <property type="molecule type" value="Transcribed_RNA"/>
</dbReference>
<evidence type="ECO:0000313" key="2">
    <source>
        <dbReference type="EMBL" id="JAT56880.1"/>
    </source>
</evidence>
<gene>
    <name evidence="2" type="primary">AMP1_34</name>
    <name evidence="2" type="ORF">g.10393</name>
</gene>
<reference evidence="2" key="1">
    <citation type="submission" date="2015-07" db="EMBL/GenBank/DDBJ databases">
        <title>Transcriptome Assembly of Anthurium amnicola.</title>
        <authorList>
            <person name="Suzuki J."/>
        </authorList>
    </citation>
    <scope>NUCLEOTIDE SEQUENCE</scope>
</reference>
<feature type="non-terminal residue" evidence="2">
    <location>
        <position position="1"/>
    </location>
</feature>
<dbReference type="InterPro" id="IPR015791">
    <property type="entry name" value="Antimic/Inh_G_crystallin-like"/>
</dbReference>
<dbReference type="SUPFAM" id="SSF49695">
    <property type="entry name" value="gamma-Crystallin-like"/>
    <property type="match status" value="1"/>
</dbReference>
<dbReference type="AlphaFoldDB" id="A0A1D1YQG1"/>
<dbReference type="InterPro" id="IPR011024">
    <property type="entry name" value="G_crystallin-like"/>
</dbReference>
<keyword evidence="1" id="KW-1133">Transmembrane helix</keyword>
<dbReference type="Gene3D" id="2.60.20.30">
    <property type="match status" value="1"/>
</dbReference>
<dbReference type="GO" id="GO:0006952">
    <property type="term" value="P:defense response"/>
    <property type="evidence" value="ECO:0007669"/>
    <property type="project" value="InterPro"/>
</dbReference>
<protein>
    <submittedName>
        <fullName evidence="2">Antimicrobial peptide 1</fullName>
    </submittedName>
</protein>
<organism evidence="2">
    <name type="scientific">Anthurium amnicola</name>
    <dbReference type="NCBI Taxonomy" id="1678845"/>
    <lineage>
        <taxon>Eukaryota</taxon>
        <taxon>Viridiplantae</taxon>
        <taxon>Streptophyta</taxon>
        <taxon>Embryophyta</taxon>
        <taxon>Tracheophyta</taxon>
        <taxon>Spermatophyta</taxon>
        <taxon>Magnoliopsida</taxon>
        <taxon>Liliopsida</taxon>
        <taxon>Araceae</taxon>
        <taxon>Pothoideae</taxon>
        <taxon>Potheae</taxon>
        <taxon>Anthurium</taxon>
    </lineage>
</organism>
<evidence type="ECO:0000256" key="1">
    <source>
        <dbReference type="SAM" id="Phobius"/>
    </source>
</evidence>
<dbReference type="InterPro" id="IPR015201">
    <property type="entry name" value="Antimicrobial_MiAMP1"/>
</dbReference>
<sequence>VPPCHTSSRLLSLLTSPLLTPFPVAMAGAAVVLKALVLVALAVATAMGSHLTVWEFSCPPSTEQYRSCGCSNINLRNGYEHVFNGTTGTLYSLSDCAGGITKRLRGYERVCTTTAWKSVEFHC</sequence>
<dbReference type="GO" id="GO:0045926">
    <property type="term" value="P:negative regulation of growth"/>
    <property type="evidence" value="ECO:0007669"/>
    <property type="project" value="InterPro"/>
</dbReference>
<dbReference type="Pfam" id="PF09117">
    <property type="entry name" value="MiAMP1"/>
    <property type="match status" value="1"/>
</dbReference>
<keyword evidence="1" id="KW-0472">Membrane</keyword>
<accession>A0A1D1YQG1</accession>
<keyword evidence="1" id="KW-0812">Transmembrane</keyword>
<proteinExistence type="predicted"/>
<feature type="transmembrane region" description="Helical" evidence="1">
    <location>
        <begin position="20"/>
        <end position="44"/>
    </location>
</feature>
<name>A0A1D1YQG1_9ARAE</name>